<proteinExistence type="predicted"/>
<name>A0ACB8D953_DERSI</name>
<dbReference type="Proteomes" id="UP000821865">
    <property type="component" value="Chromosome 3"/>
</dbReference>
<organism evidence="1 2">
    <name type="scientific">Dermacentor silvarum</name>
    <name type="common">Tick</name>
    <dbReference type="NCBI Taxonomy" id="543639"/>
    <lineage>
        <taxon>Eukaryota</taxon>
        <taxon>Metazoa</taxon>
        <taxon>Ecdysozoa</taxon>
        <taxon>Arthropoda</taxon>
        <taxon>Chelicerata</taxon>
        <taxon>Arachnida</taxon>
        <taxon>Acari</taxon>
        <taxon>Parasitiformes</taxon>
        <taxon>Ixodida</taxon>
        <taxon>Ixodoidea</taxon>
        <taxon>Ixodidae</taxon>
        <taxon>Rhipicephalinae</taxon>
        <taxon>Dermacentor</taxon>
    </lineage>
</organism>
<gene>
    <name evidence="1" type="ORF">HPB49_024261</name>
</gene>
<keyword evidence="2" id="KW-1185">Reference proteome</keyword>
<evidence type="ECO:0000313" key="1">
    <source>
        <dbReference type="EMBL" id="KAH7960891.1"/>
    </source>
</evidence>
<accession>A0ACB8D953</accession>
<comment type="caution">
    <text evidence="1">The sequence shown here is derived from an EMBL/GenBank/DDBJ whole genome shotgun (WGS) entry which is preliminary data.</text>
</comment>
<reference evidence="1" key="1">
    <citation type="submission" date="2020-05" db="EMBL/GenBank/DDBJ databases">
        <title>Large-scale comparative analyses of tick genomes elucidate their genetic diversity and vector capacities.</title>
        <authorList>
            <person name="Jia N."/>
            <person name="Wang J."/>
            <person name="Shi W."/>
            <person name="Du L."/>
            <person name="Sun Y."/>
            <person name="Zhan W."/>
            <person name="Jiang J."/>
            <person name="Wang Q."/>
            <person name="Zhang B."/>
            <person name="Ji P."/>
            <person name="Sakyi L.B."/>
            <person name="Cui X."/>
            <person name="Yuan T."/>
            <person name="Jiang B."/>
            <person name="Yang W."/>
            <person name="Lam T.T.-Y."/>
            <person name="Chang Q."/>
            <person name="Ding S."/>
            <person name="Wang X."/>
            <person name="Zhu J."/>
            <person name="Ruan X."/>
            <person name="Zhao L."/>
            <person name="Wei J."/>
            <person name="Que T."/>
            <person name="Du C."/>
            <person name="Cheng J."/>
            <person name="Dai P."/>
            <person name="Han X."/>
            <person name="Huang E."/>
            <person name="Gao Y."/>
            <person name="Liu J."/>
            <person name="Shao H."/>
            <person name="Ye R."/>
            <person name="Li L."/>
            <person name="Wei W."/>
            <person name="Wang X."/>
            <person name="Wang C."/>
            <person name="Yang T."/>
            <person name="Huo Q."/>
            <person name="Li W."/>
            <person name="Guo W."/>
            <person name="Chen H."/>
            <person name="Zhou L."/>
            <person name="Ni X."/>
            <person name="Tian J."/>
            <person name="Zhou Y."/>
            <person name="Sheng Y."/>
            <person name="Liu T."/>
            <person name="Pan Y."/>
            <person name="Xia L."/>
            <person name="Li J."/>
            <person name="Zhao F."/>
            <person name="Cao W."/>
        </authorList>
    </citation>
    <scope>NUCLEOTIDE SEQUENCE</scope>
    <source>
        <strain evidence="1">Dsil-2018</strain>
    </source>
</reference>
<sequence length="482" mass="51242">MAAASADSFHLLAARVLGGLCTGVVSLVVPAYISEAAPAKDRGKTCGAYQTGVAAGVLIMYVLGKFANWSQMALWCAMPPAMALLLLWMTVESPRWLYENAQYEDAHKALRILRGSNLEADAEYEEIEAIYVKTPTPLIHYMLAVLVMLVQQFSGVNAILLFACGPLHAGFGYASHDTFIVLSSLQLVTTAVAAQLLDVVGRLKPLAVSVVVSTGSVMALGGVYFGVSHDEPAFDAHLAARITVVCKVIFTIGFSLGLGPASWALAVELAPLRNNGFEFGSVCAFHWASALAIISMFSIVGTTTASLALLVFLSAAVTFAGGMTALKLLPDTRCVSLEGILLRGQAEGTTRRASDIMDALKPPDALQQMTKTEHEDHKPLRGEHKRHQPKEEAHHSAGRLSATSASKSKAKAHAKSTAKPQATAEPRAKPEARAKDGAVEAVASREAEVKSGMLRTETPVVSPVEEAPEKQEISGSDEEEQP</sequence>
<dbReference type="EMBL" id="CM023472">
    <property type="protein sequence ID" value="KAH7960891.1"/>
    <property type="molecule type" value="Genomic_DNA"/>
</dbReference>
<protein>
    <submittedName>
        <fullName evidence="1">Uncharacterized protein</fullName>
    </submittedName>
</protein>
<evidence type="ECO:0000313" key="2">
    <source>
        <dbReference type="Proteomes" id="UP000821865"/>
    </source>
</evidence>